<dbReference type="InParanoid" id="A0A067PVN9"/>
<accession>A0A067PVN9</accession>
<proteinExistence type="predicted"/>
<dbReference type="HOGENOM" id="CLU_2671385_0_0_1"/>
<name>A0A067PVN9_9AGAM</name>
<gene>
    <name evidence="1" type="ORF">JAAARDRAFT_37360</name>
</gene>
<protein>
    <submittedName>
        <fullName evidence="1">Uncharacterized protein</fullName>
    </submittedName>
</protein>
<evidence type="ECO:0000313" key="1">
    <source>
        <dbReference type="EMBL" id="KDQ55347.1"/>
    </source>
</evidence>
<organism evidence="1 2">
    <name type="scientific">Jaapia argillacea MUCL 33604</name>
    <dbReference type="NCBI Taxonomy" id="933084"/>
    <lineage>
        <taxon>Eukaryota</taxon>
        <taxon>Fungi</taxon>
        <taxon>Dikarya</taxon>
        <taxon>Basidiomycota</taxon>
        <taxon>Agaricomycotina</taxon>
        <taxon>Agaricomycetes</taxon>
        <taxon>Agaricomycetidae</taxon>
        <taxon>Jaapiales</taxon>
        <taxon>Jaapiaceae</taxon>
        <taxon>Jaapia</taxon>
    </lineage>
</organism>
<dbReference type="EMBL" id="KL197725">
    <property type="protein sequence ID" value="KDQ55347.1"/>
    <property type="molecule type" value="Genomic_DNA"/>
</dbReference>
<evidence type="ECO:0000313" key="2">
    <source>
        <dbReference type="Proteomes" id="UP000027265"/>
    </source>
</evidence>
<dbReference type="Proteomes" id="UP000027265">
    <property type="component" value="Unassembled WGS sequence"/>
</dbReference>
<keyword evidence="2" id="KW-1185">Reference proteome</keyword>
<reference evidence="2" key="1">
    <citation type="journal article" date="2014" name="Proc. Natl. Acad. Sci. U.S.A.">
        <title>Extensive sampling of basidiomycete genomes demonstrates inadequacy of the white-rot/brown-rot paradigm for wood decay fungi.</title>
        <authorList>
            <person name="Riley R."/>
            <person name="Salamov A.A."/>
            <person name="Brown D.W."/>
            <person name="Nagy L.G."/>
            <person name="Floudas D."/>
            <person name="Held B.W."/>
            <person name="Levasseur A."/>
            <person name="Lombard V."/>
            <person name="Morin E."/>
            <person name="Otillar R."/>
            <person name="Lindquist E.A."/>
            <person name="Sun H."/>
            <person name="LaButti K.M."/>
            <person name="Schmutz J."/>
            <person name="Jabbour D."/>
            <person name="Luo H."/>
            <person name="Baker S.E."/>
            <person name="Pisabarro A.G."/>
            <person name="Walton J.D."/>
            <person name="Blanchette R.A."/>
            <person name="Henrissat B."/>
            <person name="Martin F."/>
            <person name="Cullen D."/>
            <person name="Hibbett D.S."/>
            <person name="Grigoriev I.V."/>
        </authorList>
    </citation>
    <scope>NUCLEOTIDE SEQUENCE [LARGE SCALE GENOMIC DNA]</scope>
    <source>
        <strain evidence="2">MUCL 33604</strain>
    </source>
</reference>
<sequence length="75" mass="8163">MFPWCHPATSSPHLIESSEKSALPVLCRAQAPLPSRPSASDLKTPTPPFHVELVDIASPSSLPLVFHLSDSLHPW</sequence>
<dbReference type="AlphaFoldDB" id="A0A067PVN9"/>